<dbReference type="PROSITE" id="PS00198">
    <property type="entry name" value="4FE4S_FER_1"/>
    <property type="match status" value="2"/>
</dbReference>
<dbReference type="PANTHER" id="PTHR42827:SF1">
    <property type="entry name" value="IRON-SULFUR CLUSTER-BINDING PROTEIN"/>
    <property type="match status" value="1"/>
</dbReference>
<dbReference type="PROSITE" id="PS51379">
    <property type="entry name" value="4FE4S_FER_2"/>
    <property type="match status" value="1"/>
</dbReference>
<accession>A0ABU4JQ60</accession>
<dbReference type="RefSeq" id="WP_318796817.1">
    <property type="nucleotide sequence ID" value="NZ_JARUJP010000003.1"/>
</dbReference>
<keyword evidence="3" id="KW-0411">Iron-sulfur</keyword>
<protein>
    <recommendedName>
        <fullName evidence="4">4Fe-4S ferredoxin-type domain-containing protein</fullName>
    </recommendedName>
</protein>
<dbReference type="Proteomes" id="UP001281656">
    <property type="component" value="Unassembled WGS sequence"/>
</dbReference>
<evidence type="ECO:0000313" key="6">
    <source>
        <dbReference type="Proteomes" id="UP001281656"/>
    </source>
</evidence>
<keyword evidence="2" id="KW-0408">Iron</keyword>
<evidence type="ECO:0000256" key="2">
    <source>
        <dbReference type="ARBA" id="ARBA00023004"/>
    </source>
</evidence>
<keyword evidence="6" id="KW-1185">Reference proteome</keyword>
<organism evidence="5 6">
    <name type="scientific">Clostridium tanneri</name>
    <dbReference type="NCBI Taxonomy" id="3037988"/>
    <lineage>
        <taxon>Bacteria</taxon>
        <taxon>Bacillati</taxon>
        <taxon>Bacillota</taxon>
        <taxon>Clostridia</taxon>
        <taxon>Eubacteriales</taxon>
        <taxon>Clostridiaceae</taxon>
        <taxon>Clostridium</taxon>
    </lineage>
</organism>
<evidence type="ECO:0000313" key="5">
    <source>
        <dbReference type="EMBL" id="MDW8800265.1"/>
    </source>
</evidence>
<evidence type="ECO:0000256" key="1">
    <source>
        <dbReference type="ARBA" id="ARBA00022723"/>
    </source>
</evidence>
<reference evidence="5 6" key="1">
    <citation type="submission" date="2023-04" db="EMBL/GenBank/DDBJ databases">
        <title>Clostridium tannerae sp. nov., isolated from the fecal material of an alpaca.</title>
        <authorList>
            <person name="Miller S."/>
            <person name="Hendry M."/>
            <person name="King J."/>
            <person name="Sankaranarayanan K."/>
            <person name="Lawson P.A."/>
        </authorList>
    </citation>
    <scope>NUCLEOTIDE SEQUENCE [LARGE SCALE GENOMIC DNA]</scope>
    <source>
        <strain evidence="5 6">A1-XYC3</strain>
    </source>
</reference>
<gene>
    <name evidence="5" type="ORF">P8V03_03760</name>
</gene>
<dbReference type="Gene3D" id="3.30.70.20">
    <property type="match status" value="1"/>
</dbReference>
<evidence type="ECO:0000259" key="4">
    <source>
        <dbReference type="PROSITE" id="PS51379"/>
    </source>
</evidence>
<keyword evidence="1" id="KW-0479">Metal-binding</keyword>
<comment type="caution">
    <text evidence="5">The sequence shown here is derived from an EMBL/GenBank/DDBJ whole genome shotgun (WGS) entry which is preliminary data.</text>
</comment>
<proteinExistence type="predicted"/>
<dbReference type="InterPro" id="IPR017896">
    <property type="entry name" value="4Fe4S_Fe-S-bd"/>
</dbReference>
<dbReference type="InterPro" id="IPR017900">
    <property type="entry name" value="4Fe4S_Fe_S_CS"/>
</dbReference>
<dbReference type="SUPFAM" id="SSF54862">
    <property type="entry name" value="4Fe-4S ferredoxins"/>
    <property type="match status" value="1"/>
</dbReference>
<sequence>MDNLIRGVIYVERGFKAFAQSDGNIINGYFEEATKTSVLPHKKIAILSGVGWIGKNNLFITKEYGCALCIGTVLTNAPLPIENSQIIIPKCAGCTVCKDICPANVIHGTTWEPGMNRDLIVDVYHCECCLKCLVHCPWTQKYMESNIKL</sequence>
<feature type="domain" description="4Fe-4S ferredoxin-type" evidence="4">
    <location>
        <begin position="83"/>
        <end position="112"/>
    </location>
</feature>
<name>A0ABU4JQ60_9CLOT</name>
<dbReference type="PANTHER" id="PTHR42827">
    <property type="entry name" value="IRON-SULFUR CLUSTER-BINDING PROTEIN-RELATED"/>
    <property type="match status" value="1"/>
</dbReference>
<dbReference type="EMBL" id="JARUJP010000003">
    <property type="protein sequence ID" value="MDW8800265.1"/>
    <property type="molecule type" value="Genomic_DNA"/>
</dbReference>
<evidence type="ECO:0000256" key="3">
    <source>
        <dbReference type="ARBA" id="ARBA00023014"/>
    </source>
</evidence>